<dbReference type="GO" id="GO:0008168">
    <property type="term" value="F:methyltransferase activity"/>
    <property type="evidence" value="ECO:0007669"/>
    <property type="project" value="UniProtKB-KW"/>
</dbReference>
<gene>
    <name evidence="2" type="ORF">SAMN05443551_0071</name>
</gene>
<keyword evidence="2" id="KW-0489">Methyltransferase</keyword>
<proteinExistence type="predicted"/>
<evidence type="ECO:0000313" key="2">
    <source>
        <dbReference type="EMBL" id="SHI06843.1"/>
    </source>
</evidence>
<organism evidence="2 3">
    <name type="scientific">Marivita hallyeonensis</name>
    <dbReference type="NCBI Taxonomy" id="996342"/>
    <lineage>
        <taxon>Bacteria</taxon>
        <taxon>Pseudomonadati</taxon>
        <taxon>Pseudomonadota</taxon>
        <taxon>Alphaproteobacteria</taxon>
        <taxon>Rhodobacterales</taxon>
        <taxon>Roseobacteraceae</taxon>
        <taxon>Marivita</taxon>
    </lineage>
</organism>
<keyword evidence="3" id="KW-1185">Reference proteome</keyword>
<dbReference type="CDD" id="cd02440">
    <property type="entry name" value="AdoMet_MTases"/>
    <property type="match status" value="1"/>
</dbReference>
<dbReference type="STRING" id="996342.SAMN05443551_0071"/>
<protein>
    <submittedName>
        <fullName evidence="2">O-antigen chain-terminating methyltransferase</fullName>
    </submittedName>
</protein>
<dbReference type="AlphaFoldDB" id="A0A1M5Y5T4"/>
<sequence>MTSDEPSRPDVVVTSYTPSVEARLSVPAVPQDVPSGEQGAAKAGALANVAARLKGTGTAKASAKKSSHSGSSVMTKRRKLTPLKRFERYFSAIFKLGRTEYMAKDAKKRITHAELRMDDIEGELGRFGRDIREIWRSNEEFRQTLDGQGPKGARLMDDITRTAQRIEQHHVLVDSVVHEHRSERAHLLNTLHSETALMARVFADLSRRVDAIAGQGGVGAIPDTAPRTALDLPPSDGFDAFKDSFYHRLENRYRGSVEEIADRLRIYLPDVEAAVMRTGGKPVMDIGCGRGEWLGLLKRAGIEGFGVDTNAVQIEAAKEQGLDVRLGDALKALADQPDNSLALISAHHLVEHLPFDAVAWIAREAQRVLAPGGVLMFETPHTRNVLVGATTFHTDPTHLKPMPEQVLTVLFDTAGFDPVEVRALNPHERFKEFLDAPDFNDELAFLLFGPQDLAVLGTKPGDKDA</sequence>
<name>A0A1M5Y5T4_9RHOB</name>
<reference evidence="2 3" key="1">
    <citation type="submission" date="2016-11" db="EMBL/GenBank/DDBJ databases">
        <authorList>
            <person name="Jaros S."/>
            <person name="Januszkiewicz K."/>
            <person name="Wedrychowicz H."/>
        </authorList>
    </citation>
    <scope>NUCLEOTIDE SEQUENCE [LARGE SCALE GENOMIC DNA]</scope>
    <source>
        <strain evidence="2 3">DSM 29431</strain>
    </source>
</reference>
<dbReference type="Pfam" id="PF13489">
    <property type="entry name" value="Methyltransf_23"/>
    <property type="match status" value="1"/>
</dbReference>
<dbReference type="Gene3D" id="3.40.50.150">
    <property type="entry name" value="Vaccinia Virus protein VP39"/>
    <property type="match status" value="1"/>
</dbReference>
<dbReference type="EMBL" id="FQXC01000011">
    <property type="protein sequence ID" value="SHI06843.1"/>
    <property type="molecule type" value="Genomic_DNA"/>
</dbReference>
<dbReference type="InterPro" id="IPR029063">
    <property type="entry name" value="SAM-dependent_MTases_sf"/>
</dbReference>
<keyword evidence="2" id="KW-0808">Transferase</keyword>
<dbReference type="RefSeq" id="WP_245819081.1">
    <property type="nucleotide sequence ID" value="NZ_FQXC01000011.1"/>
</dbReference>
<evidence type="ECO:0000313" key="3">
    <source>
        <dbReference type="Proteomes" id="UP000184221"/>
    </source>
</evidence>
<evidence type="ECO:0000256" key="1">
    <source>
        <dbReference type="SAM" id="MobiDB-lite"/>
    </source>
</evidence>
<dbReference type="SUPFAM" id="SSF53335">
    <property type="entry name" value="S-adenosyl-L-methionine-dependent methyltransferases"/>
    <property type="match status" value="1"/>
</dbReference>
<feature type="region of interest" description="Disordered" evidence="1">
    <location>
        <begin position="57"/>
        <end position="76"/>
    </location>
</feature>
<dbReference type="Proteomes" id="UP000184221">
    <property type="component" value="Unassembled WGS sequence"/>
</dbReference>
<dbReference type="PANTHER" id="PTHR43861">
    <property type="entry name" value="TRANS-ACONITATE 2-METHYLTRANSFERASE-RELATED"/>
    <property type="match status" value="1"/>
</dbReference>
<dbReference type="GO" id="GO:0032259">
    <property type="term" value="P:methylation"/>
    <property type="evidence" value="ECO:0007669"/>
    <property type="project" value="UniProtKB-KW"/>
</dbReference>
<accession>A0A1M5Y5T4</accession>